<comment type="caution">
    <text evidence="1">The sequence shown here is derived from an EMBL/GenBank/DDBJ whole genome shotgun (WGS) entry which is preliminary data.</text>
</comment>
<protein>
    <submittedName>
        <fullName evidence="1">Uncharacterized protein</fullName>
    </submittedName>
</protein>
<gene>
    <name evidence="1" type="ORF">C1C97_000635</name>
</gene>
<sequence>MTPWIRIRKNPRTTCAWDVFMFQQGTGWQLVAAHWSWHRAMETARRAIWNHRGRYHPEPPC</sequence>
<evidence type="ECO:0000313" key="1">
    <source>
        <dbReference type="EMBL" id="RKQ36228.1"/>
    </source>
</evidence>
<accession>A0A495A8G7</accession>
<keyword evidence="2" id="KW-1185">Reference proteome</keyword>
<name>A0A495A8G7_9MICC</name>
<proteinExistence type="predicted"/>
<evidence type="ECO:0000313" key="2">
    <source>
        <dbReference type="Proteomes" id="UP000249516"/>
    </source>
</evidence>
<dbReference type="Proteomes" id="UP000249516">
    <property type="component" value="Unassembled WGS sequence"/>
</dbReference>
<dbReference type="EMBL" id="PNJG02000001">
    <property type="protein sequence ID" value="RKQ36228.1"/>
    <property type="molecule type" value="Genomic_DNA"/>
</dbReference>
<dbReference type="AlphaFoldDB" id="A0A495A8G7"/>
<organism evidence="1 2">
    <name type="scientific">Kocuria tytonis</name>
    <dbReference type="NCBI Taxonomy" id="2054280"/>
    <lineage>
        <taxon>Bacteria</taxon>
        <taxon>Bacillati</taxon>
        <taxon>Actinomycetota</taxon>
        <taxon>Actinomycetes</taxon>
        <taxon>Micrococcales</taxon>
        <taxon>Micrococcaceae</taxon>
        <taxon>Kocuria</taxon>
    </lineage>
</organism>
<dbReference type="RefSeq" id="WP_121029603.1">
    <property type="nucleotide sequence ID" value="NZ_PNJG02000001.1"/>
</dbReference>
<reference evidence="1 2" key="1">
    <citation type="submission" date="2018-10" db="EMBL/GenBank/DDBJ databases">
        <title>Kocuria tytouropygialis sp. nov., isolated from the uropygial gland of an American barn owl (Tyto furcata).</title>
        <authorList>
            <person name="Braun M.S."/>
            <person name="Wang E."/>
            <person name="Zimmermann S."/>
            <person name="Wagner H."/>
            <person name="Wink M."/>
        </authorList>
    </citation>
    <scope>NUCLEOTIDE SEQUENCE [LARGE SCALE GENOMIC DNA]</scope>
    <source>
        <strain evidence="1 2">442</strain>
    </source>
</reference>